<evidence type="ECO:0000313" key="19">
    <source>
        <dbReference type="Proteomes" id="UP000704068"/>
    </source>
</evidence>
<comment type="caution">
    <text evidence="18">The sequence shown here is derived from an EMBL/GenBank/DDBJ whole genome shotgun (WGS) entry which is preliminary data.</text>
</comment>
<dbReference type="InterPro" id="IPR003593">
    <property type="entry name" value="AAA+_ATPase"/>
</dbReference>
<comment type="catalytic activity">
    <reaction evidence="9 10 11 14">
        <text>Hydrolysis of proteins in presence of ATP.</text>
        <dbReference type="EC" id="3.4.21.53"/>
    </reaction>
</comment>
<dbReference type="GO" id="GO:0034605">
    <property type="term" value="P:cellular response to heat"/>
    <property type="evidence" value="ECO:0007669"/>
    <property type="project" value="UniProtKB-UniRule"/>
</dbReference>
<dbReference type="SUPFAM" id="SSF52540">
    <property type="entry name" value="P-loop containing nucleoside triphosphate hydrolases"/>
    <property type="match status" value="1"/>
</dbReference>
<dbReference type="InterPro" id="IPR008269">
    <property type="entry name" value="Lon_proteolytic"/>
</dbReference>
<dbReference type="Gene3D" id="2.30.130.40">
    <property type="entry name" value="LON domain-like"/>
    <property type="match status" value="1"/>
</dbReference>
<dbReference type="GO" id="GO:0004252">
    <property type="term" value="F:serine-type endopeptidase activity"/>
    <property type="evidence" value="ECO:0007669"/>
    <property type="project" value="UniProtKB-UniRule"/>
</dbReference>
<feature type="domain" description="Lon N-terminal" evidence="17">
    <location>
        <begin position="33"/>
        <end position="228"/>
    </location>
</feature>
<dbReference type="SMART" id="SM00382">
    <property type="entry name" value="AAA"/>
    <property type="match status" value="1"/>
</dbReference>
<keyword evidence="6 10" id="KW-0720">Serine protease</keyword>
<evidence type="ECO:0000259" key="16">
    <source>
        <dbReference type="PROSITE" id="PS51786"/>
    </source>
</evidence>
<evidence type="ECO:0000313" key="18">
    <source>
        <dbReference type="EMBL" id="MBF0970444.1"/>
    </source>
</evidence>
<dbReference type="EMBL" id="JABZGR010000013">
    <property type="protein sequence ID" value="MBF0970444.1"/>
    <property type="molecule type" value="Genomic_DNA"/>
</dbReference>
<feature type="active site" evidence="10 12">
    <location>
        <position position="705"/>
    </location>
</feature>
<comment type="subunit">
    <text evidence="10 11">Homohexamer. Organized in a ring with a central cavity.</text>
</comment>
<accession>A0A929RZC1</accession>
<keyword evidence="5 10" id="KW-0378">Hydrolase</keyword>
<dbReference type="Gene3D" id="3.40.50.300">
    <property type="entry name" value="P-loop containing nucleotide triphosphate hydrolases"/>
    <property type="match status" value="1"/>
</dbReference>
<evidence type="ECO:0000256" key="6">
    <source>
        <dbReference type="ARBA" id="ARBA00022825"/>
    </source>
</evidence>
<proteinExistence type="evidence at transcript level"/>
<dbReference type="InterPro" id="IPR008268">
    <property type="entry name" value="Peptidase_S16_AS"/>
</dbReference>
<evidence type="ECO:0000256" key="9">
    <source>
        <dbReference type="ARBA" id="ARBA00050665"/>
    </source>
</evidence>
<dbReference type="PANTHER" id="PTHR10046">
    <property type="entry name" value="ATP DEPENDENT LON PROTEASE FAMILY MEMBER"/>
    <property type="match status" value="1"/>
</dbReference>
<organism evidence="18 19">
    <name type="scientific">Alloprevotella tannerae</name>
    <dbReference type="NCBI Taxonomy" id="76122"/>
    <lineage>
        <taxon>Bacteria</taxon>
        <taxon>Pseudomonadati</taxon>
        <taxon>Bacteroidota</taxon>
        <taxon>Bacteroidia</taxon>
        <taxon>Bacteroidales</taxon>
        <taxon>Prevotellaceae</taxon>
        <taxon>Alloprevotella</taxon>
    </lineage>
</organism>
<evidence type="ECO:0000256" key="2">
    <source>
        <dbReference type="ARBA" id="ARBA00022490"/>
    </source>
</evidence>
<dbReference type="Gene3D" id="3.30.230.10">
    <property type="match status" value="1"/>
</dbReference>
<feature type="binding site" evidence="10 13">
    <location>
        <begin position="378"/>
        <end position="385"/>
    </location>
    <ligand>
        <name>ATP</name>
        <dbReference type="ChEBI" id="CHEBI:30616"/>
    </ligand>
</feature>
<comment type="induction">
    <text evidence="10">By heat shock.</text>
</comment>
<dbReference type="Gene3D" id="1.10.8.60">
    <property type="match status" value="1"/>
</dbReference>
<reference evidence="18" key="1">
    <citation type="submission" date="2020-04" db="EMBL/GenBank/DDBJ databases">
        <title>Deep metagenomics examines the oral microbiome during advanced dental caries in children, revealing novel taxa and co-occurrences with host molecules.</title>
        <authorList>
            <person name="Baker J.L."/>
            <person name="Morton J.T."/>
            <person name="Dinis M."/>
            <person name="Alvarez R."/>
            <person name="Tran N.C."/>
            <person name="Knight R."/>
            <person name="Edlund A."/>
        </authorList>
    </citation>
    <scope>NUCLEOTIDE SEQUENCE</scope>
    <source>
        <strain evidence="18">JCVI_34_bin.1</strain>
    </source>
</reference>
<dbReference type="Pfam" id="PF05362">
    <property type="entry name" value="Lon_C"/>
    <property type="match status" value="1"/>
</dbReference>
<evidence type="ECO:0000256" key="12">
    <source>
        <dbReference type="PIRSR" id="PIRSR001174-1"/>
    </source>
</evidence>
<comment type="subcellular location">
    <subcellularLocation>
        <location evidence="1 10 11">Cytoplasm</location>
    </subcellularLocation>
</comment>
<evidence type="ECO:0000256" key="5">
    <source>
        <dbReference type="ARBA" id="ARBA00022801"/>
    </source>
</evidence>
<dbReference type="CDD" id="cd19500">
    <property type="entry name" value="RecA-like_Lon"/>
    <property type="match status" value="1"/>
</dbReference>
<sequence length="820" mass="92392">MNDNNNSPNPFSLIADFDGDISELYNREFNDVLPVLPLRNMTFFPGVVAPVIVGRESSMALVKQAVDNDSLIALACQRESEKEAPKIEDLYPIGVVAKIMRVLELPNGATSVILQSYGRISLGAATRQRPFLRARVTKLPDVLPEQNDKEYQVMVDSCKDLTIRFLRTSDIGHEEAVFAIQNISHPIFLINFICTNLPFPMQEKQELIAEPDQKKKTLRLMAILNRECQYASLKLHIQNQTREELDQQQKEYFLQQQIKNIQSELGDAQNSDVKELREKAKDLNFPPKVEETFNKELQKLERLNPQNPDYSVELNYLQTLTNLPWGKQTEDKISIPNAERVLNREHYGLEKVKERILEHLALMQYKEGLKTPILCLYGPPGVGKTSLGKSIANALGRKYVRVSLGGVHDEAEVRGHRRTYVGSMPGRIIKGLIKAQTDNPVFVLDEIDKVSDNNYNGDPQSALLEVLDPEQNSAFHDNFLDVDYDLSKVLFVATANSLSTLPRPLLDRMEIISVDGYLTEEKREIARRHLIPRIEEGLGLLGNIKFAPAALEFIIEKYTRESGVRQLEKQLEKIYRKIAFHKAKNGTLPFDGAQLRQKDVEELLGKPLFSRERYQGNGYAGVVTGLAWTAVGGEILFIETSISRSKAPKLTLTGNLGDVMKESAILALEYVKAHAEKLQIDPRVFENWSVHIHVPEGATPKDGPSAGITIATSIASALTQRKVRPHTAMTGEITLRGKVMPVGGIKEKILAAKRAGITDIIMSKENEKDIKEINEKYVHGLTFHFVENVEEVLNIALLQDKVDNAIQFVFEEKHERADNK</sequence>
<comment type="similarity">
    <text evidence="10 11 14 15">Belongs to the peptidase S16 family.</text>
</comment>
<evidence type="ECO:0000259" key="17">
    <source>
        <dbReference type="PROSITE" id="PS51787"/>
    </source>
</evidence>
<dbReference type="InterPro" id="IPR015947">
    <property type="entry name" value="PUA-like_sf"/>
</dbReference>
<dbReference type="GO" id="GO:0005524">
    <property type="term" value="F:ATP binding"/>
    <property type="evidence" value="ECO:0007669"/>
    <property type="project" value="UniProtKB-UniRule"/>
</dbReference>
<keyword evidence="7 10" id="KW-0067">ATP-binding</keyword>
<dbReference type="GO" id="GO:0005737">
    <property type="term" value="C:cytoplasm"/>
    <property type="evidence" value="ECO:0007669"/>
    <property type="project" value="UniProtKB-SubCell"/>
</dbReference>
<evidence type="ECO:0000256" key="8">
    <source>
        <dbReference type="ARBA" id="ARBA00023016"/>
    </source>
</evidence>
<evidence type="ECO:0000256" key="15">
    <source>
        <dbReference type="RuleBase" id="RU000591"/>
    </source>
</evidence>
<evidence type="ECO:0000256" key="3">
    <source>
        <dbReference type="ARBA" id="ARBA00022670"/>
    </source>
</evidence>
<feature type="domain" description="Lon proteolytic" evidence="16">
    <location>
        <begin position="617"/>
        <end position="799"/>
    </location>
</feature>
<dbReference type="RefSeq" id="WP_303763877.1">
    <property type="nucleotide sequence ID" value="NZ_JABZGR010000013.1"/>
</dbReference>
<dbReference type="Gene3D" id="1.20.58.1480">
    <property type="match status" value="1"/>
</dbReference>
<dbReference type="Pfam" id="PF22667">
    <property type="entry name" value="Lon_lid"/>
    <property type="match status" value="1"/>
</dbReference>
<dbReference type="SMART" id="SM00464">
    <property type="entry name" value="LON"/>
    <property type="match status" value="1"/>
</dbReference>
<dbReference type="PRINTS" id="PR00830">
    <property type="entry name" value="ENDOLAPTASE"/>
</dbReference>
<dbReference type="PROSITE" id="PS51786">
    <property type="entry name" value="LON_PROTEOLYTIC"/>
    <property type="match status" value="1"/>
</dbReference>
<dbReference type="PROSITE" id="PS51787">
    <property type="entry name" value="LON_N"/>
    <property type="match status" value="1"/>
</dbReference>
<comment type="function">
    <text evidence="10">ATP-dependent serine protease that mediates the selective degradation of mutant and abnormal proteins as well as certain short-lived regulatory proteins. Required for cellular homeostasis and for survival from DNA damage and developmental changes induced by stress. Degrades polypeptides processively to yield small peptide fragments that are 5 to 10 amino acids long. Binds to DNA in a double-stranded, site-specific manner.</text>
</comment>
<keyword evidence="4 10" id="KW-0547">Nucleotide-binding</keyword>
<dbReference type="InterPro" id="IPR054594">
    <property type="entry name" value="Lon_lid"/>
</dbReference>
<dbReference type="InterPro" id="IPR004815">
    <property type="entry name" value="Lon_bac/euk-typ"/>
</dbReference>
<evidence type="ECO:0000256" key="14">
    <source>
        <dbReference type="PROSITE-ProRule" id="PRU01122"/>
    </source>
</evidence>
<keyword evidence="2 10" id="KW-0963">Cytoplasm</keyword>
<dbReference type="FunFam" id="3.40.50.300:FF:000021">
    <property type="entry name" value="Lon protease homolog"/>
    <property type="match status" value="1"/>
</dbReference>
<evidence type="ECO:0000256" key="7">
    <source>
        <dbReference type="ARBA" id="ARBA00022840"/>
    </source>
</evidence>
<dbReference type="InterPro" id="IPR027065">
    <property type="entry name" value="Lon_Prtase"/>
</dbReference>
<dbReference type="GO" id="GO:0043565">
    <property type="term" value="F:sequence-specific DNA binding"/>
    <property type="evidence" value="ECO:0007669"/>
    <property type="project" value="UniProtKB-UniRule"/>
</dbReference>
<dbReference type="Gene3D" id="1.20.5.5270">
    <property type="match status" value="1"/>
</dbReference>
<dbReference type="Proteomes" id="UP000704068">
    <property type="component" value="Unassembled WGS sequence"/>
</dbReference>
<keyword evidence="3 10" id="KW-0645">Protease</keyword>
<dbReference type="SUPFAM" id="SSF54211">
    <property type="entry name" value="Ribosomal protein S5 domain 2-like"/>
    <property type="match status" value="1"/>
</dbReference>
<dbReference type="NCBIfam" id="TIGR00763">
    <property type="entry name" value="lon"/>
    <property type="match status" value="1"/>
</dbReference>
<dbReference type="AlphaFoldDB" id="A0A929RZC1"/>
<dbReference type="PIRSF" id="PIRSF001174">
    <property type="entry name" value="Lon_proteas"/>
    <property type="match status" value="1"/>
</dbReference>
<dbReference type="Pfam" id="PF02190">
    <property type="entry name" value="LON_substr_bdg"/>
    <property type="match status" value="1"/>
</dbReference>
<dbReference type="InterPro" id="IPR003111">
    <property type="entry name" value="Lon_prtase_N"/>
</dbReference>
<dbReference type="InterPro" id="IPR027543">
    <property type="entry name" value="Lon_bac"/>
</dbReference>
<dbReference type="PROSITE" id="PS01046">
    <property type="entry name" value="LON_SER"/>
    <property type="match status" value="1"/>
</dbReference>
<protein>
    <recommendedName>
        <fullName evidence="10 11">Lon protease</fullName>
        <ecNumber evidence="10 11">3.4.21.53</ecNumber>
    </recommendedName>
    <alternativeName>
        <fullName evidence="10">ATP-dependent protease La</fullName>
    </alternativeName>
</protein>
<dbReference type="Pfam" id="PF00004">
    <property type="entry name" value="AAA"/>
    <property type="match status" value="1"/>
</dbReference>
<dbReference type="InterPro" id="IPR046336">
    <property type="entry name" value="Lon_prtase_N_sf"/>
</dbReference>
<evidence type="ECO:0000256" key="10">
    <source>
        <dbReference type="HAMAP-Rule" id="MF_01973"/>
    </source>
</evidence>
<dbReference type="InterPro" id="IPR003959">
    <property type="entry name" value="ATPase_AAA_core"/>
</dbReference>
<evidence type="ECO:0000256" key="13">
    <source>
        <dbReference type="PIRSR" id="PIRSR001174-2"/>
    </source>
</evidence>
<evidence type="ECO:0000256" key="4">
    <source>
        <dbReference type="ARBA" id="ARBA00022741"/>
    </source>
</evidence>
<dbReference type="GO" id="GO:0004176">
    <property type="term" value="F:ATP-dependent peptidase activity"/>
    <property type="evidence" value="ECO:0007669"/>
    <property type="project" value="UniProtKB-UniRule"/>
</dbReference>
<dbReference type="GO" id="GO:0006515">
    <property type="term" value="P:protein quality control for misfolded or incompletely synthesized proteins"/>
    <property type="evidence" value="ECO:0007669"/>
    <property type="project" value="UniProtKB-UniRule"/>
</dbReference>
<dbReference type="SUPFAM" id="SSF88697">
    <property type="entry name" value="PUA domain-like"/>
    <property type="match status" value="1"/>
</dbReference>
<dbReference type="InterPro" id="IPR014721">
    <property type="entry name" value="Ribsml_uS5_D2-typ_fold_subgr"/>
</dbReference>
<dbReference type="GO" id="GO:0016887">
    <property type="term" value="F:ATP hydrolysis activity"/>
    <property type="evidence" value="ECO:0007669"/>
    <property type="project" value="UniProtKB-UniRule"/>
</dbReference>
<gene>
    <name evidence="10 18" type="primary">lon</name>
    <name evidence="18" type="ORF">HXK21_05320</name>
</gene>
<dbReference type="EC" id="3.4.21.53" evidence="10 11"/>
<feature type="active site" evidence="10 12">
    <location>
        <position position="748"/>
    </location>
</feature>
<keyword evidence="8 10" id="KW-0346">Stress response</keyword>
<dbReference type="HAMAP" id="MF_01973">
    <property type="entry name" value="lon_bact"/>
    <property type="match status" value="1"/>
</dbReference>
<dbReference type="InterPro" id="IPR027417">
    <property type="entry name" value="P-loop_NTPase"/>
</dbReference>
<evidence type="ECO:0000256" key="1">
    <source>
        <dbReference type="ARBA" id="ARBA00004496"/>
    </source>
</evidence>
<name>A0A929RZC1_9BACT</name>
<dbReference type="InterPro" id="IPR020568">
    <property type="entry name" value="Ribosomal_Su5_D2-typ_SF"/>
</dbReference>
<evidence type="ECO:0000256" key="11">
    <source>
        <dbReference type="PIRNR" id="PIRNR001174"/>
    </source>
</evidence>